<sequence length="259" mass="28135">MPMLEALVCEVHSAALLTATIASAINAFKRPGSVRSEAGLKPYVPGEPAIVSVLRNGMLETDLNEDTVRLVIQLFDQLAPARIALDRYFADANHIGDDRASALHLLALSTTWRRACQDALLAVRQLHPDLRLLPAQYTSNSNLLNNLLQDVIMGGTPCIDKDGQIAIPDLPQRRQSARRTVCQPCTLTYNNITSQAFVRDVSPGGFGLERVPQLVPSTIVEIEMPSGRRFTGSVAWCSGSSAGVRFNRPLLPNDPLLSG</sequence>
<dbReference type="AlphaFoldDB" id="A0A6I3KPA2"/>
<dbReference type="InterPro" id="IPR009875">
    <property type="entry name" value="PilZ_domain"/>
</dbReference>
<feature type="domain" description="PilZ" evidence="1">
    <location>
        <begin position="172"/>
        <end position="248"/>
    </location>
</feature>
<evidence type="ECO:0000313" key="3">
    <source>
        <dbReference type="Proteomes" id="UP000440694"/>
    </source>
</evidence>
<evidence type="ECO:0000259" key="1">
    <source>
        <dbReference type="Pfam" id="PF07238"/>
    </source>
</evidence>
<comment type="caution">
    <text evidence="2">The sequence shown here is derived from an EMBL/GenBank/DDBJ whole genome shotgun (WGS) entry which is preliminary data.</text>
</comment>
<organism evidence="2 3">
    <name type="scientific">Hyphomicrobium album</name>
    <dbReference type="NCBI Taxonomy" id="2665159"/>
    <lineage>
        <taxon>Bacteria</taxon>
        <taxon>Pseudomonadati</taxon>
        <taxon>Pseudomonadota</taxon>
        <taxon>Alphaproteobacteria</taxon>
        <taxon>Hyphomicrobiales</taxon>
        <taxon>Hyphomicrobiaceae</taxon>
        <taxon>Hyphomicrobium</taxon>
    </lineage>
</organism>
<evidence type="ECO:0000313" key="2">
    <source>
        <dbReference type="EMBL" id="MTD94501.1"/>
    </source>
</evidence>
<keyword evidence="3" id="KW-1185">Reference proteome</keyword>
<accession>A0A6I3KPA2</accession>
<dbReference type="Pfam" id="PF07238">
    <property type="entry name" value="PilZ"/>
    <property type="match status" value="1"/>
</dbReference>
<dbReference type="GO" id="GO:0035438">
    <property type="term" value="F:cyclic-di-GMP binding"/>
    <property type="evidence" value="ECO:0007669"/>
    <property type="project" value="InterPro"/>
</dbReference>
<dbReference type="SUPFAM" id="SSF141371">
    <property type="entry name" value="PilZ domain-like"/>
    <property type="match status" value="1"/>
</dbReference>
<proteinExistence type="predicted"/>
<reference evidence="2 3" key="1">
    <citation type="submission" date="2019-11" db="EMBL/GenBank/DDBJ databases">
        <title>Identification of a novel strain.</title>
        <authorList>
            <person name="Xu Q."/>
            <person name="Wang G."/>
        </authorList>
    </citation>
    <scope>NUCLEOTIDE SEQUENCE [LARGE SCALE GENOMIC DNA]</scope>
    <source>
        <strain evidence="3">xq</strain>
    </source>
</reference>
<gene>
    <name evidence="2" type="ORF">GIW81_09155</name>
</gene>
<name>A0A6I3KPA2_9HYPH</name>
<dbReference type="EMBL" id="WMBQ01000001">
    <property type="protein sequence ID" value="MTD94501.1"/>
    <property type="molecule type" value="Genomic_DNA"/>
</dbReference>
<protein>
    <recommendedName>
        <fullName evidence="1">PilZ domain-containing protein</fullName>
    </recommendedName>
</protein>
<dbReference type="RefSeq" id="WP_154738919.1">
    <property type="nucleotide sequence ID" value="NZ_WMBQ01000001.1"/>
</dbReference>
<dbReference type="Proteomes" id="UP000440694">
    <property type="component" value="Unassembled WGS sequence"/>
</dbReference>